<keyword evidence="1" id="KW-0812">Transmembrane</keyword>
<feature type="transmembrane region" description="Helical" evidence="1">
    <location>
        <begin position="183"/>
        <end position="203"/>
    </location>
</feature>
<evidence type="ECO:0000313" key="3">
    <source>
        <dbReference type="EMBL" id="GID79299.1"/>
    </source>
</evidence>
<dbReference type="RefSeq" id="WP_203775290.1">
    <property type="nucleotide sequence ID" value="NZ_BAAABO010000011.1"/>
</dbReference>
<dbReference type="SUPFAM" id="SSF81324">
    <property type="entry name" value="Voltage-gated potassium channels"/>
    <property type="match status" value="1"/>
</dbReference>
<accession>A0ABQ3YH19</accession>
<evidence type="ECO:0000259" key="2">
    <source>
        <dbReference type="Pfam" id="PF07885"/>
    </source>
</evidence>
<keyword evidence="1" id="KW-0472">Membrane</keyword>
<name>A0ABQ3YH19_9ACTN</name>
<dbReference type="Proteomes" id="UP000609879">
    <property type="component" value="Unassembled WGS sequence"/>
</dbReference>
<protein>
    <recommendedName>
        <fullName evidence="2">Potassium channel domain-containing protein</fullName>
    </recommendedName>
</protein>
<keyword evidence="4" id="KW-1185">Reference proteome</keyword>
<dbReference type="Pfam" id="PF07885">
    <property type="entry name" value="Ion_trans_2"/>
    <property type="match status" value="1"/>
</dbReference>
<keyword evidence="1" id="KW-1133">Transmembrane helix</keyword>
<feature type="transmembrane region" description="Helical" evidence="1">
    <location>
        <begin position="114"/>
        <end position="133"/>
    </location>
</feature>
<evidence type="ECO:0000256" key="1">
    <source>
        <dbReference type="SAM" id="Phobius"/>
    </source>
</evidence>
<feature type="domain" description="Potassium channel" evidence="2">
    <location>
        <begin position="149"/>
        <end position="205"/>
    </location>
</feature>
<reference evidence="3 4" key="1">
    <citation type="submission" date="2021-01" db="EMBL/GenBank/DDBJ databases">
        <title>Whole genome shotgun sequence of Actinoplanes deccanensis NBRC 13994.</title>
        <authorList>
            <person name="Komaki H."/>
            <person name="Tamura T."/>
        </authorList>
    </citation>
    <scope>NUCLEOTIDE SEQUENCE [LARGE SCALE GENOMIC DNA]</scope>
    <source>
        <strain evidence="3 4">NBRC 13994</strain>
    </source>
</reference>
<comment type="caution">
    <text evidence="3">The sequence shown here is derived from an EMBL/GenBank/DDBJ whole genome shotgun (WGS) entry which is preliminary data.</text>
</comment>
<sequence>MSTPRSYLPVIALIAFTYVLGTSISGARAISLILLVQVGTVWYALRVSAGRRGLRVAATVVLMLALLAAAWNSVHPGSRALLAATFILGSALYLIAPLSIVGDVARRTTADRELMLGALSAYLMLGMAFGFAYRCIATLQPGPFFGPDIGDGDLADTLFFSFVTLTTTGYGNTVPAGNPGQTLAVLEALVGQLFLVTAVAKVVEAWRPKLWKRD</sequence>
<feature type="transmembrane region" description="Helical" evidence="1">
    <location>
        <begin position="56"/>
        <end position="74"/>
    </location>
</feature>
<organism evidence="3 4">
    <name type="scientific">Paractinoplanes deccanensis</name>
    <dbReference type="NCBI Taxonomy" id="113561"/>
    <lineage>
        <taxon>Bacteria</taxon>
        <taxon>Bacillati</taxon>
        <taxon>Actinomycetota</taxon>
        <taxon>Actinomycetes</taxon>
        <taxon>Micromonosporales</taxon>
        <taxon>Micromonosporaceae</taxon>
        <taxon>Paractinoplanes</taxon>
    </lineage>
</organism>
<dbReference type="InterPro" id="IPR013099">
    <property type="entry name" value="K_chnl_dom"/>
</dbReference>
<feature type="transmembrane region" description="Helical" evidence="1">
    <location>
        <begin position="80"/>
        <end position="102"/>
    </location>
</feature>
<evidence type="ECO:0000313" key="4">
    <source>
        <dbReference type="Proteomes" id="UP000609879"/>
    </source>
</evidence>
<dbReference type="Gene3D" id="1.10.287.70">
    <property type="match status" value="1"/>
</dbReference>
<gene>
    <name evidence="3" type="ORF">Ade02nite_79400</name>
</gene>
<proteinExistence type="predicted"/>
<feature type="transmembrane region" description="Helical" evidence="1">
    <location>
        <begin position="7"/>
        <end position="24"/>
    </location>
</feature>
<dbReference type="EMBL" id="BOMI01000165">
    <property type="protein sequence ID" value="GID79299.1"/>
    <property type="molecule type" value="Genomic_DNA"/>
</dbReference>